<accession>A0ABY6HMQ3</accession>
<dbReference type="PANTHER" id="PTHR38030:SF2">
    <property type="entry name" value="PROTOPORPHYRINOGEN IX DEHYDROGENASE [QUINONE]"/>
    <property type="match status" value="1"/>
</dbReference>
<reference evidence="2" key="1">
    <citation type="submission" date="2022-09" db="EMBL/GenBank/DDBJ databases">
        <title>Actin cytoskeleton and complex cell architecture in an #Asgard archaeon.</title>
        <authorList>
            <person name="Ponce Toledo R.I."/>
            <person name="Schleper C."/>
            <person name="Rodrigues Oliveira T."/>
            <person name="Wollweber F."/>
            <person name="Xu J."/>
            <person name="Rittmann S."/>
            <person name="Klingl A."/>
            <person name="Pilhofer M."/>
        </authorList>
    </citation>
    <scope>NUCLEOTIDE SEQUENCE</scope>
    <source>
        <strain evidence="2">B-35</strain>
    </source>
</reference>
<dbReference type="InterPro" id="IPR029039">
    <property type="entry name" value="Flavoprotein-like_sf"/>
</dbReference>
<dbReference type="PANTHER" id="PTHR38030">
    <property type="entry name" value="PROTOPORPHYRINOGEN IX DEHYDROGENASE [MENAQUINONE]"/>
    <property type="match status" value="1"/>
</dbReference>
<dbReference type="EMBL" id="CP104013">
    <property type="protein sequence ID" value="UYP44675.1"/>
    <property type="molecule type" value="Genomic_DNA"/>
</dbReference>
<feature type="domain" description="Flavodoxin" evidence="1">
    <location>
        <begin position="7"/>
        <end position="133"/>
    </location>
</feature>
<protein>
    <recommendedName>
        <fullName evidence="1">Flavodoxin domain-containing protein</fullName>
    </recommendedName>
</protein>
<evidence type="ECO:0000313" key="2">
    <source>
        <dbReference type="EMBL" id="UYP44675.1"/>
    </source>
</evidence>
<dbReference type="InterPro" id="IPR052200">
    <property type="entry name" value="Protoporphyrinogen_IX_DH"/>
</dbReference>
<sequence>MAKILAIYGSKYGSTKEIVETLAKELENLKLITPAEFVREDKDYECVLIASGIYAEEIHPEIVNFVDKNERWLKQKKIILLGVCLAGQRGISYLDKLKKKLGSCIIWVGMAKGRLILNRLGEEDFTMMKIFANKVKMPFIDRDFIDPEELLDISSQINTIMKV</sequence>
<dbReference type="SUPFAM" id="SSF52218">
    <property type="entry name" value="Flavoproteins"/>
    <property type="match status" value="1"/>
</dbReference>
<dbReference type="InterPro" id="IPR026816">
    <property type="entry name" value="Flavodoxin_dom"/>
</dbReference>
<gene>
    <name evidence="2" type="ORF">NEF87_000960</name>
</gene>
<proteinExistence type="predicted"/>
<keyword evidence="3" id="KW-1185">Reference proteome</keyword>
<organism evidence="2 3">
    <name type="scientific">Candidatus Lokiarchaeum ossiferum</name>
    <dbReference type="NCBI Taxonomy" id="2951803"/>
    <lineage>
        <taxon>Archaea</taxon>
        <taxon>Promethearchaeati</taxon>
        <taxon>Promethearchaeota</taxon>
        <taxon>Promethearchaeia</taxon>
        <taxon>Promethearchaeales</taxon>
        <taxon>Promethearchaeaceae</taxon>
        <taxon>Candidatus Lokiarchaeum</taxon>
    </lineage>
</organism>
<dbReference type="Pfam" id="PF12724">
    <property type="entry name" value="Flavodoxin_5"/>
    <property type="match status" value="1"/>
</dbReference>
<dbReference type="Proteomes" id="UP001208689">
    <property type="component" value="Chromosome"/>
</dbReference>
<evidence type="ECO:0000313" key="3">
    <source>
        <dbReference type="Proteomes" id="UP001208689"/>
    </source>
</evidence>
<evidence type="ECO:0000259" key="1">
    <source>
        <dbReference type="Pfam" id="PF12724"/>
    </source>
</evidence>
<dbReference type="Gene3D" id="3.40.50.360">
    <property type="match status" value="1"/>
</dbReference>
<name>A0ABY6HMQ3_9ARCH</name>